<dbReference type="PANTHER" id="PTHR15004">
    <property type="entry name" value="GLUTAMYL-TRNA(GLN) AMIDOTRANSFERASE SUBUNIT C, MITOCHONDRIAL"/>
    <property type="match status" value="1"/>
</dbReference>
<evidence type="ECO:0000313" key="3">
    <source>
        <dbReference type="Proteomes" id="UP001058974"/>
    </source>
</evidence>
<dbReference type="Pfam" id="PF02686">
    <property type="entry name" value="GatC"/>
    <property type="match status" value="1"/>
</dbReference>
<dbReference type="GO" id="GO:0005524">
    <property type="term" value="F:ATP binding"/>
    <property type="evidence" value="ECO:0007669"/>
    <property type="project" value="UniProtKB-KW"/>
</dbReference>
<sequence>MSCCKVLLRGTPLLSLTLSKSKSKIQHKLLQFRRLSSKTNCSSLEPPNVSHLAKTAHISLTPTEVEEFGPKIQQVIGWFGQLQSVDLESIEPSIRADTENNLRDNTPETFDQRDAIIASLPSYEEPYIKVPKVEDRVCLLTWLLSSSWTVSLLEFNLSNPWCIASSIEVSLHRLHSNAGKADKRHVGILEMMIIWSGDLEEVNGIKLIINEHKDELVNGIKLIINEHKDELECVN</sequence>
<dbReference type="GO" id="GO:0005739">
    <property type="term" value="C:mitochondrion"/>
    <property type="evidence" value="ECO:0007669"/>
    <property type="project" value="UniProtKB-SubCell"/>
</dbReference>
<dbReference type="InterPro" id="IPR036113">
    <property type="entry name" value="Asp/Glu-ADT_sf_sub_c"/>
</dbReference>
<dbReference type="GO" id="GO:0032543">
    <property type="term" value="P:mitochondrial translation"/>
    <property type="evidence" value="ECO:0007669"/>
    <property type="project" value="UniProtKB-UniRule"/>
</dbReference>
<keyword evidence="1" id="KW-0934">Plastid</keyword>
<keyword evidence="1" id="KW-0150">Chloroplast</keyword>
<accession>A0A9D4WD64</accession>
<comment type="subunit">
    <text evidence="1">Subunit of the heterotrimeric GatCAB amidotransferase (AdT) complex, composed of A, B and C subunits.</text>
</comment>
<dbReference type="Gene3D" id="1.10.20.60">
    <property type="entry name" value="Glu-tRNAGln amidotransferase C subunit, N-terminal domain"/>
    <property type="match status" value="1"/>
</dbReference>
<keyword evidence="1" id="KW-0436">Ligase</keyword>
<dbReference type="GO" id="GO:0030956">
    <property type="term" value="C:glutamyl-tRNA(Gln) amidotransferase complex"/>
    <property type="evidence" value="ECO:0007669"/>
    <property type="project" value="UniProtKB-UniRule"/>
</dbReference>
<dbReference type="HAMAP" id="MF_00122">
    <property type="entry name" value="GatC"/>
    <property type="match status" value="1"/>
</dbReference>
<comment type="function">
    <text evidence="1">Allows the formation of correctly charged Gln-tRNA(Gln) through the transamidation of misacylated Glu-tRNA(Gln) in chloroplasts and mitochondria. The reaction takes place in the presence of glutamine and ATP through an activated gamma-phospho-Glu-tRNA(Gln).</text>
</comment>
<name>A0A9D4WD64_PEA</name>
<evidence type="ECO:0000313" key="2">
    <source>
        <dbReference type="EMBL" id="KAI5399926.1"/>
    </source>
</evidence>
<dbReference type="GO" id="GO:0009507">
    <property type="term" value="C:chloroplast"/>
    <property type="evidence" value="ECO:0007669"/>
    <property type="project" value="UniProtKB-SubCell"/>
</dbReference>
<dbReference type="Proteomes" id="UP001058974">
    <property type="component" value="Chromosome 6"/>
</dbReference>
<keyword evidence="1" id="KW-0547">Nucleotide-binding</keyword>
<dbReference type="GO" id="GO:0050567">
    <property type="term" value="F:glutaminyl-tRNA synthase (glutamine-hydrolyzing) activity"/>
    <property type="evidence" value="ECO:0007669"/>
    <property type="project" value="UniProtKB-UniRule"/>
</dbReference>
<evidence type="ECO:0000256" key="1">
    <source>
        <dbReference type="HAMAP-Rule" id="MF_03149"/>
    </source>
</evidence>
<keyword evidence="1" id="KW-0648">Protein biosynthesis</keyword>
<gene>
    <name evidence="1" type="primary">GATC</name>
    <name evidence="2" type="ORF">KIW84_065029</name>
</gene>
<dbReference type="SUPFAM" id="SSF141000">
    <property type="entry name" value="Glu-tRNAGln amidotransferase C subunit"/>
    <property type="match status" value="1"/>
</dbReference>
<dbReference type="GO" id="GO:0070681">
    <property type="term" value="P:glutaminyl-tRNAGln biosynthesis via transamidation"/>
    <property type="evidence" value="ECO:0007669"/>
    <property type="project" value="UniProtKB-UniRule"/>
</dbReference>
<keyword evidence="1" id="KW-0496">Mitochondrion</keyword>
<proteinExistence type="inferred from homology"/>
<dbReference type="GO" id="GO:0006450">
    <property type="term" value="P:regulation of translational fidelity"/>
    <property type="evidence" value="ECO:0007669"/>
    <property type="project" value="InterPro"/>
</dbReference>
<dbReference type="Gramene" id="Psat06G0502900-T1">
    <property type="protein sequence ID" value="KAI5399926.1"/>
    <property type="gene ID" value="KIW84_065029"/>
</dbReference>
<comment type="catalytic activity">
    <reaction evidence="1">
        <text>L-glutamyl-tRNA(Gln) + L-glutamine + ATP + H2O = L-glutaminyl-tRNA(Gln) + L-glutamate + ADP + phosphate + H(+)</text>
        <dbReference type="Rhea" id="RHEA:17521"/>
        <dbReference type="Rhea" id="RHEA-COMP:9681"/>
        <dbReference type="Rhea" id="RHEA-COMP:9684"/>
        <dbReference type="ChEBI" id="CHEBI:15377"/>
        <dbReference type="ChEBI" id="CHEBI:15378"/>
        <dbReference type="ChEBI" id="CHEBI:29985"/>
        <dbReference type="ChEBI" id="CHEBI:30616"/>
        <dbReference type="ChEBI" id="CHEBI:43474"/>
        <dbReference type="ChEBI" id="CHEBI:58359"/>
        <dbReference type="ChEBI" id="CHEBI:78520"/>
        <dbReference type="ChEBI" id="CHEBI:78521"/>
        <dbReference type="ChEBI" id="CHEBI:456216"/>
    </reaction>
</comment>
<comment type="subcellular location">
    <subcellularLocation>
        <location evidence="1">Mitochondrion</location>
    </subcellularLocation>
    <subcellularLocation>
        <location evidence="1">Plastid</location>
        <location evidence="1">Chloroplast</location>
    </subcellularLocation>
</comment>
<protein>
    <recommendedName>
        <fullName evidence="1">Glutamyl-tRNA(Gln) amidotransferase subunit C, chloroplastic/mitochondrial</fullName>
        <shortName evidence="1">Glu-AdT subunit C</shortName>
        <ecNumber evidence="1">6.3.5.-</ecNumber>
    </recommendedName>
</protein>
<comment type="similarity">
    <text evidence="1">Belongs to the GatC family.</text>
</comment>
<dbReference type="NCBIfam" id="TIGR00135">
    <property type="entry name" value="gatC"/>
    <property type="match status" value="1"/>
</dbReference>
<keyword evidence="1" id="KW-0067">ATP-binding</keyword>
<dbReference type="AlphaFoldDB" id="A0A9D4WD64"/>
<dbReference type="PANTHER" id="PTHR15004:SF0">
    <property type="entry name" value="GLUTAMYL-TRNA(GLN) AMIDOTRANSFERASE SUBUNIT C, MITOCHONDRIAL"/>
    <property type="match status" value="1"/>
</dbReference>
<organism evidence="2 3">
    <name type="scientific">Pisum sativum</name>
    <name type="common">Garden pea</name>
    <name type="synonym">Lathyrus oleraceus</name>
    <dbReference type="NCBI Taxonomy" id="3888"/>
    <lineage>
        <taxon>Eukaryota</taxon>
        <taxon>Viridiplantae</taxon>
        <taxon>Streptophyta</taxon>
        <taxon>Embryophyta</taxon>
        <taxon>Tracheophyta</taxon>
        <taxon>Spermatophyta</taxon>
        <taxon>Magnoliopsida</taxon>
        <taxon>eudicotyledons</taxon>
        <taxon>Gunneridae</taxon>
        <taxon>Pentapetalae</taxon>
        <taxon>rosids</taxon>
        <taxon>fabids</taxon>
        <taxon>Fabales</taxon>
        <taxon>Fabaceae</taxon>
        <taxon>Papilionoideae</taxon>
        <taxon>50 kb inversion clade</taxon>
        <taxon>NPAAA clade</taxon>
        <taxon>Hologalegina</taxon>
        <taxon>IRL clade</taxon>
        <taxon>Fabeae</taxon>
        <taxon>Lathyrus</taxon>
    </lineage>
</organism>
<dbReference type="EMBL" id="JAMSHJ010000006">
    <property type="protein sequence ID" value="KAI5399926.1"/>
    <property type="molecule type" value="Genomic_DNA"/>
</dbReference>
<reference evidence="2 3" key="1">
    <citation type="journal article" date="2022" name="Nat. Genet.">
        <title>Improved pea reference genome and pan-genome highlight genomic features and evolutionary characteristics.</title>
        <authorList>
            <person name="Yang T."/>
            <person name="Liu R."/>
            <person name="Luo Y."/>
            <person name="Hu S."/>
            <person name="Wang D."/>
            <person name="Wang C."/>
            <person name="Pandey M.K."/>
            <person name="Ge S."/>
            <person name="Xu Q."/>
            <person name="Li N."/>
            <person name="Li G."/>
            <person name="Huang Y."/>
            <person name="Saxena R.K."/>
            <person name="Ji Y."/>
            <person name="Li M."/>
            <person name="Yan X."/>
            <person name="He Y."/>
            <person name="Liu Y."/>
            <person name="Wang X."/>
            <person name="Xiang C."/>
            <person name="Varshney R.K."/>
            <person name="Ding H."/>
            <person name="Gao S."/>
            <person name="Zong X."/>
        </authorList>
    </citation>
    <scope>NUCLEOTIDE SEQUENCE [LARGE SCALE GENOMIC DNA]</scope>
    <source>
        <strain evidence="2 3">cv. Zhongwan 6</strain>
    </source>
</reference>
<dbReference type="EC" id="6.3.5.-" evidence="1"/>
<comment type="caution">
    <text evidence="2">The sequence shown here is derived from an EMBL/GenBank/DDBJ whole genome shotgun (WGS) entry which is preliminary data.</text>
</comment>
<dbReference type="InterPro" id="IPR003837">
    <property type="entry name" value="GatC"/>
</dbReference>
<keyword evidence="3" id="KW-1185">Reference proteome</keyword>